<evidence type="ECO:0000313" key="1">
    <source>
        <dbReference type="EMBL" id="PKU85112.1"/>
    </source>
</evidence>
<evidence type="ECO:0000313" key="2">
    <source>
        <dbReference type="Proteomes" id="UP000233837"/>
    </source>
</evidence>
<protein>
    <submittedName>
        <fullName evidence="1">Uncharacterized protein</fullName>
    </submittedName>
</protein>
<organism evidence="1 2">
    <name type="scientific">Dendrobium catenatum</name>
    <dbReference type="NCBI Taxonomy" id="906689"/>
    <lineage>
        <taxon>Eukaryota</taxon>
        <taxon>Viridiplantae</taxon>
        <taxon>Streptophyta</taxon>
        <taxon>Embryophyta</taxon>
        <taxon>Tracheophyta</taxon>
        <taxon>Spermatophyta</taxon>
        <taxon>Magnoliopsida</taxon>
        <taxon>Liliopsida</taxon>
        <taxon>Asparagales</taxon>
        <taxon>Orchidaceae</taxon>
        <taxon>Epidendroideae</taxon>
        <taxon>Malaxideae</taxon>
        <taxon>Dendrobiinae</taxon>
        <taxon>Dendrobium</taxon>
    </lineage>
</organism>
<sequence length="73" mass="8790">MLYRWLFSMKLHVHEMQCCECITRYERSPTMSFGRKRILTMEATVLGEEEERAQDFLFRARAHRKIISTLHLG</sequence>
<reference evidence="1 2" key="2">
    <citation type="journal article" date="2017" name="Nature">
        <title>The Apostasia genome and the evolution of orchids.</title>
        <authorList>
            <person name="Zhang G.Q."/>
            <person name="Liu K.W."/>
            <person name="Li Z."/>
            <person name="Lohaus R."/>
            <person name="Hsiao Y.Y."/>
            <person name="Niu S.C."/>
            <person name="Wang J.Y."/>
            <person name="Lin Y.C."/>
            <person name="Xu Q."/>
            <person name="Chen L.J."/>
            <person name="Yoshida K."/>
            <person name="Fujiwara S."/>
            <person name="Wang Z.W."/>
            <person name="Zhang Y.Q."/>
            <person name="Mitsuda N."/>
            <person name="Wang M."/>
            <person name="Liu G.H."/>
            <person name="Pecoraro L."/>
            <person name="Huang H.X."/>
            <person name="Xiao X.J."/>
            <person name="Lin M."/>
            <person name="Wu X.Y."/>
            <person name="Wu W.L."/>
            <person name="Chen Y.Y."/>
            <person name="Chang S.B."/>
            <person name="Sakamoto S."/>
            <person name="Ohme-Takagi M."/>
            <person name="Yagi M."/>
            <person name="Zeng S.J."/>
            <person name="Shen C.Y."/>
            <person name="Yeh C.M."/>
            <person name="Luo Y.B."/>
            <person name="Tsai W.C."/>
            <person name="Van de Peer Y."/>
            <person name="Liu Z.J."/>
        </authorList>
    </citation>
    <scope>NUCLEOTIDE SEQUENCE [LARGE SCALE GENOMIC DNA]</scope>
    <source>
        <tissue evidence="1">The whole plant</tissue>
    </source>
</reference>
<dbReference type="EMBL" id="KZ501999">
    <property type="protein sequence ID" value="PKU85112.1"/>
    <property type="molecule type" value="Genomic_DNA"/>
</dbReference>
<name>A0A2I0XB36_9ASPA</name>
<dbReference type="AlphaFoldDB" id="A0A2I0XB36"/>
<proteinExistence type="predicted"/>
<reference evidence="1 2" key="1">
    <citation type="journal article" date="2016" name="Sci. Rep.">
        <title>The Dendrobium catenatum Lindl. genome sequence provides insights into polysaccharide synthase, floral development and adaptive evolution.</title>
        <authorList>
            <person name="Zhang G.Q."/>
            <person name="Xu Q."/>
            <person name="Bian C."/>
            <person name="Tsai W.C."/>
            <person name="Yeh C.M."/>
            <person name="Liu K.W."/>
            <person name="Yoshida K."/>
            <person name="Zhang L.S."/>
            <person name="Chang S.B."/>
            <person name="Chen F."/>
            <person name="Shi Y."/>
            <person name="Su Y.Y."/>
            <person name="Zhang Y.Q."/>
            <person name="Chen L.J."/>
            <person name="Yin Y."/>
            <person name="Lin M."/>
            <person name="Huang H."/>
            <person name="Deng H."/>
            <person name="Wang Z.W."/>
            <person name="Zhu S.L."/>
            <person name="Zhao X."/>
            <person name="Deng C."/>
            <person name="Niu S.C."/>
            <person name="Huang J."/>
            <person name="Wang M."/>
            <person name="Liu G.H."/>
            <person name="Yang H.J."/>
            <person name="Xiao X.J."/>
            <person name="Hsiao Y.Y."/>
            <person name="Wu W.L."/>
            <person name="Chen Y.Y."/>
            <person name="Mitsuda N."/>
            <person name="Ohme-Takagi M."/>
            <person name="Luo Y.B."/>
            <person name="Van de Peer Y."/>
            <person name="Liu Z.J."/>
        </authorList>
    </citation>
    <scope>NUCLEOTIDE SEQUENCE [LARGE SCALE GENOMIC DNA]</scope>
    <source>
        <tissue evidence="1">The whole plant</tissue>
    </source>
</reference>
<dbReference type="Proteomes" id="UP000233837">
    <property type="component" value="Unassembled WGS sequence"/>
</dbReference>
<accession>A0A2I0XB36</accession>
<gene>
    <name evidence="1" type="ORF">MA16_Dca018226</name>
</gene>
<keyword evidence="2" id="KW-1185">Reference proteome</keyword>